<reference evidence="3" key="1">
    <citation type="journal article" date="2019" name="Int. J. Syst. Evol. Microbiol.">
        <title>The Global Catalogue of Microorganisms (GCM) 10K type strain sequencing project: providing services to taxonomists for standard genome sequencing and annotation.</title>
        <authorList>
            <consortium name="The Broad Institute Genomics Platform"/>
            <consortium name="The Broad Institute Genome Sequencing Center for Infectious Disease"/>
            <person name="Wu L."/>
            <person name="Ma J."/>
        </authorList>
    </citation>
    <scope>NUCLEOTIDE SEQUENCE [LARGE SCALE GENOMIC DNA]</scope>
    <source>
        <strain evidence="3">JCM 16374</strain>
    </source>
</reference>
<dbReference type="PANTHER" id="PTHR46889:SF4">
    <property type="entry name" value="TRANSPOSASE INSO FOR INSERTION SEQUENCE ELEMENT IS911B-RELATED"/>
    <property type="match status" value="1"/>
</dbReference>
<dbReference type="Proteomes" id="UP001500994">
    <property type="component" value="Unassembled WGS sequence"/>
</dbReference>
<dbReference type="InterPro" id="IPR001584">
    <property type="entry name" value="Integrase_cat-core"/>
</dbReference>
<dbReference type="SUPFAM" id="SSF53098">
    <property type="entry name" value="Ribonuclease H-like"/>
    <property type="match status" value="1"/>
</dbReference>
<feature type="domain" description="Integrase catalytic" evidence="1">
    <location>
        <begin position="4"/>
        <end position="49"/>
    </location>
</feature>
<name>A0ABP6ERD6_9ACTN</name>
<evidence type="ECO:0000259" key="1">
    <source>
        <dbReference type="Pfam" id="PF00665"/>
    </source>
</evidence>
<keyword evidence="3" id="KW-1185">Reference proteome</keyword>
<proteinExistence type="predicted"/>
<protein>
    <recommendedName>
        <fullName evidence="1">Integrase catalytic domain-containing protein</fullName>
    </recommendedName>
</protein>
<accession>A0ABP6ERD6</accession>
<organism evidence="2 3">
    <name type="scientific">Streptomyces lunalinharesii</name>
    <dbReference type="NCBI Taxonomy" id="333384"/>
    <lineage>
        <taxon>Bacteria</taxon>
        <taxon>Bacillati</taxon>
        <taxon>Actinomycetota</taxon>
        <taxon>Actinomycetes</taxon>
        <taxon>Kitasatosporales</taxon>
        <taxon>Streptomycetaceae</taxon>
        <taxon>Streptomyces</taxon>
    </lineage>
</organism>
<comment type="caution">
    <text evidence="2">The sequence shown here is derived from an EMBL/GenBank/DDBJ whole genome shotgun (WGS) entry which is preliminary data.</text>
</comment>
<dbReference type="Gene3D" id="3.30.420.10">
    <property type="entry name" value="Ribonuclease H-like superfamily/Ribonuclease H"/>
    <property type="match status" value="1"/>
</dbReference>
<dbReference type="InterPro" id="IPR050900">
    <property type="entry name" value="Transposase_IS3/IS150/IS904"/>
</dbReference>
<dbReference type="InterPro" id="IPR012337">
    <property type="entry name" value="RNaseH-like_sf"/>
</dbReference>
<dbReference type="Pfam" id="PF00665">
    <property type="entry name" value="rve"/>
    <property type="match status" value="1"/>
</dbReference>
<dbReference type="EMBL" id="BAAARK010000018">
    <property type="protein sequence ID" value="GAA2673597.1"/>
    <property type="molecule type" value="Genomic_DNA"/>
</dbReference>
<sequence length="74" mass="7730">MQVGGSWLYLACVIDICSRRVLGYSMAPHMRAELVIDAIKLAVAARGDRMDGVIFPGSTAPRSATSTSSSTAAA</sequence>
<evidence type="ECO:0000313" key="2">
    <source>
        <dbReference type="EMBL" id="GAA2673597.1"/>
    </source>
</evidence>
<evidence type="ECO:0000313" key="3">
    <source>
        <dbReference type="Proteomes" id="UP001500994"/>
    </source>
</evidence>
<dbReference type="InterPro" id="IPR036397">
    <property type="entry name" value="RNaseH_sf"/>
</dbReference>
<gene>
    <name evidence="2" type="ORF">GCM10009864_50360</name>
</gene>
<dbReference type="PANTHER" id="PTHR46889">
    <property type="entry name" value="TRANSPOSASE INSF FOR INSERTION SEQUENCE IS3B-RELATED"/>
    <property type="match status" value="1"/>
</dbReference>